<evidence type="ECO:0000313" key="5">
    <source>
        <dbReference type="EMBL" id="CAH3020453.1"/>
    </source>
</evidence>
<dbReference type="SMART" id="SM01222">
    <property type="entry name" value="FTCD_N"/>
    <property type="match status" value="1"/>
</dbReference>
<keyword evidence="6" id="KW-1185">Reference proteome</keyword>
<dbReference type="InterPro" id="IPR037070">
    <property type="entry name" value="Formiminotransferase_C_sf"/>
</dbReference>
<dbReference type="Pfam" id="PF07837">
    <property type="entry name" value="FTCD_N"/>
    <property type="match status" value="1"/>
</dbReference>
<comment type="caution">
    <text evidence="5">The sequence shown here is derived from an EMBL/GenBank/DDBJ whole genome shotgun (WGS) entry which is preliminary data.</text>
</comment>
<evidence type="ECO:0000259" key="3">
    <source>
        <dbReference type="SMART" id="SM01221"/>
    </source>
</evidence>
<dbReference type="Gene3D" id="3.30.70.670">
    <property type="entry name" value="Formiminotransferase, C-terminal subdomain"/>
    <property type="match status" value="1"/>
</dbReference>
<protein>
    <recommendedName>
        <fullName evidence="1">glutamate formimidoyltransferase</fullName>
        <ecNumber evidence="1">2.1.2.5</ecNumber>
    </recommendedName>
</protein>
<dbReference type="InterPro" id="IPR013802">
    <property type="entry name" value="Formiminotransferase_C"/>
</dbReference>
<keyword evidence="2" id="KW-0808">Transferase</keyword>
<evidence type="ECO:0000256" key="2">
    <source>
        <dbReference type="ARBA" id="ARBA00022679"/>
    </source>
</evidence>
<dbReference type="EC" id="2.1.2.5" evidence="1"/>
<dbReference type="SUPFAM" id="SSF55116">
    <property type="entry name" value="Formiminotransferase domain of formiminotransferase-cyclodeaminase"/>
    <property type="match status" value="2"/>
</dbReference>
<dbReference type="Proteomes" id="UP001159427">
    <property type="component" value="Unassembled WGS sequence"/>
</dbReference>
<accession>A0ABN8LT44</accession>
<name>A0ABN8LT44_9CNID</name>
<organism evidence="5 6">
    <name type="scientific">Porites evermanni</name>
    <dbReference type="NCBI Taxonomy" id="104178"/>
    <lineage>
        <taxon>Eukaryota</taxon>
        <taxon>Metazoa</taxon>
        <taxon>Cnidaria</taxon>
        <taxon>Anthozoa</taxon>
        <taxon>Hexacorallia</taxon>
        <taxon>Scleractinia</taxon>
        <taxon>Fungiina</taxon>
        <taxon>Poritidae</taxon>
        <taxon>Porites</taxon>
    </lineage>
</organism>
<dbReference type="InterPro" id="IPR037064">
    <property type="entry name" value="Formiminotransferase_N_sf"/>
</dbReference>
<dbReference type="PANTHER" id="PTHR12234">
    <property type="entry name" value="FORMIMINOTRANSFERASE-CYCLODEAMINASE"/>
    <property type="match status" value="1"/>
</dbReference>
<gene>
    <name evidence="5" type="ORF">PEVE_00007226</name>
</gene>
<evidence type="ECO:0000259" key="4">
    <source>
        <dbReference type="SMART" id="SM01222"/>
    </source>
</evidence>
<sequence>MNQISRSVPSFRLVACLLNISEARNRALVESVANAAINFPSKCKNSLLKCSSTVLNIFSDYDYNRSVITIAAPVENIEESVFRACEVAYSEINLEKHSGGHPRLGSVDLIPIHTITTSVTVAECGDVALHLARRLVSAIDGTSVFLFGYADQPLLRGLVERRKAVNWYDGKHGMDFSRVGWDLGTPPSPRYGCTGVGAIPYVTNCNVTIDCQDLNLGREIAKAIRASTPGGLAGVQSMAFEHEGRVEIACNVEASKELSSEGNFQYTSPDQIEASVREIAAKKGVNLYGTKLVGFTPDEAYRRAVKALCEGNASAWKQHGEYRM</sequence>
<dbReference type="PANTHER" id="PTHR12234:SF1">
    <property type="entry name" value="FORMIMINOTRANSFERASE N-TERMINAL SUBDOMAIN-CONTAINING PROTEIN"/>
    <property type="match status" value="1"/>
</dbReference>
<dbReference type="InterPro" id="IPR022384">
    <property type="entry name" value="FormiminoTrfase_cat_dom_sf"/>
</dbReference>
<evidence type="ECO:0000256" key="1">
    <source>
        <dbReference type="ARBA" id="ARBA00012252"/>
    </source>
</evidence>
<feature type="domain" description="Formiminotransferase N-terminal subdomain" evidence="4">
    <location>
        <begin position="12"/>
        <end position="200"/>
    </location>
</feature>
<dbReference type="InterPro" id="IPR012886">
    <property type="entry name" value="Formiminotransferase_N"/>
</dbReference>
<dbReference type="SMART" id="SM01221">
    <property type="entry name" value="FTCD"/>
    <property type="match status" value="1"/>
</dbReference>
<feature type="domain" description="Formiminotransferase C-terminal subdomain" evidence="3">
    <location>
        <begin position="206"/>
        <end position="323"/>
    </location>
</feature>
<evidence type="ECO:0000313" key="6">
    <source>
        <dbReference type="Proteomes" id="UP001159427"/>
    </source>
</evidence>
<dbReference type="EMBL" id="CALNXI010000148">
    <property type="protein sequence ID" value="CAH3020453.1"/>
    <property type="molecule type" value="Genomic_DNA"/>
</dbReference>
<dbReference type="InterPro" id="IPR051623">
    <property type="entry name" value="FTCD"/>
</dbReference>
<proteinExistence type="predicted"/>
<reference evidence="5 6" key="1">
    <citation type="submission" date="2022-05" db="EMBL/GenBank/DDBJ databases">
        <authorList>
            <consortium name="Genoscope - CEA"/>
            <person name="William W."/>
        </authorList>
    </citation>
    <scope>NUCLEOTIDE SEQUENCE [LARGE SCALE GENOMIC DNA]</scope>
</reference>
<dbReference type="Gene3D" id="3.30.990.10">
    <property type="entry name" value="Formiminotransferase, N-terminal subdomain"/>
    <property type="match status" value="1"/>
</dbReference>